<evidence type="ECO:0000256" key="2">
    <source>
        <dbReference type="SAM" id="Phobius"/>
    </source>
</evidence>
<dbReference type="EMBL" id="BSUZ01000001">
    <property type="protein sequence ID" value="GMA85907.1"/>
    <property type="molecule type" value="Genomic_DNA"/>
</dbReference>
<sequence>MLVVGQDGGPGLGTRLIRFVGYFTVQSNLLVLLSTGLLALRPALDAWWLRVLRLDAIAGIAVTAGVHAVVLRPLQDLHGADLVADTGLHVVVPALAVVGWLACGPRRRVDVGTVVLALVWPVVYVAGTALHGAVSHWYPYPFTDVDEPGLPDGAAQRGRRAGAAAARVPAAAGRRPRARQPPSAARGAHLHCTLMSTLDPFDEPGRPSGPGGPGTRTATIEREQVEEQTAEPGDHERFAHYVRKEKILESALSGESVIALCGKVWVPGRNPDRFPVCPMCKEIYEGLRAPEDGGE</sequence>
<feature type="transmembrane region" description="Helical" evidence="2">
    <location>
        <begin position="20"/>
        <end position="40"/>
    </location>
</feature>
<evidence type="ECO:0008006" key="5">
    <source>
        <dbReference type="Google" id="ProtNLM"/>
    </source>
</evidence>
<gene>
    <name evidence="3" type="ORF">GCM10025868_11570</name>
</gene>
<organism evidence="3 4">
    <name type="scientific">Angustibacter aerolatus</name>
    <dbReference type="NCBI Taxonomy" id="1162965"/>
    <lineage>
        <taxon>Bacteria</taxon>
        <taxon>Bacillati</taxon>
        <taxon>Actinomycetota</taxon>
        <taxon>Actinomycetes</taxon>
        <taxon>Kineosporiales</taxon>
        <taxon>Kineosporiaceae</taxon>
    </lineage>
</organism>
<reference evidence="4" key="1">
    <citation type="journal article" date="2019" name="Int. J. Syst. Evol. Microbiol.">
        <title>The Global Catalogue of Microorganisms (GCM) 10K type strain sequencing project: providing services to taxonomists for standard genome sequencing and annotation.</title>
        <authorList>
            <consortium name="The Broad Institute Genomics Platform"/>
            <consortium name="The Broad Institute Genome Sequencing Center for Infectious Disease"/>
            <person name="Wu L."/>
            <person name="Ma J."/>
        </authorList>
    </citation>
    <scope>NUCLEOTIDE SEQUENCE [LARGE SCALE GENOMIC DNA]</scope>
    <source>
        <strain evidence="4">NBRC 108730</strain>
    </source>
</reference>
<evidence type="ECO:0000313" key="4">
    <source>
        <dbReference type="Proteomes" id="UP001157017"/>
    </source>
</evidence>
<accession>A0ABQ6JG63</accession>
<dbReference type="InterPro" id="IPR049713">
    <property type="entry name" value="Pr6Pr-like"/>
</dbReference>
<feature type="transmembrane region" description="Helical" evidence="2">
    <location>
        <begin position="82"/>
        <end position="102"/>
    </location>
</feature>
<feature type="transmembrane region" description="Helical" evidence="2">
    <location>
        <begin position="114"/>
        <end position="138"/>
    </location>
</feature>
<dbReference type="NCBIfam" id="NF038065">
    <property type="entry name" value="Pr6Pr"/>
    <property type="match status" value="1"/>
</dbReference>
<protein>
    <recommendedName>
        <fullName evidence="5">DUF3039 domain-containing protein</fullName>
    </recommendedName>
</protein>
<dbReference type="Proteomes" id="UP001157017">
    <property type="component" value="Unassembled WGS sequence"/>
</dbReference>
<keyword evidence="2" id="KW-0472">Membrane</keyword>
<name>A0ABQ6JG63_9ACTN</name>
<feature type="compositionally biased region" description="Low complexity" evidence="1">
    <location>
        <begin position="153"/>
        <end position="173"/>
    </location>
</feature>
<keyword evidence="2" id="KW-1133">Transmembrane helix</keyword>
<dbReference type="InterPro" id="IPR021400">
    <property type="entry name" value="DUF3039"/>
</dbReference>
<comment type="caution">
    <text evidence="3">The sequence shown here is derived from an EMBL/GenBank/DDBJ whole genome shotgun (WGS) entry which is preliminary data.</text>
</comment>
<feature type="region of interest" description="Disordered" evidence="1">
    <location>
        <begin position="149"/>
        <end position="217"/>
    </location>
</feature>
<keyword evidence="2" id="KW-0812">Transmembrane</keyword>
<evidence type="ECO:0000313" key="3">
    <source>
        <dbReference type="EMBL" id="GMA85907.1"/>
    </source>
</evidence>
<evidence type="ECO:0000256" key="1">
    <source>
        <dbReference type="SAM" id="MobiDB-lite"/>
    </source>
</evidence>
<feature type="transmembrane region" description="Helical" evidence="2">
    <location>
        <begin position="52"/>
        <end position="70"/>
    </location>
</feature>
<keyword evidence="4" id="KW-1185">Reference proteome</keyword>
<proteinExistence type="predicted"/>
<dbReference type="Pfam" id="PF11238">
    <property type="entry name" value="DUF3039"/>
    <property type="match status" value="1"/>
</dbReference>